<evidence type="ECO:0000313" key="3">
    <source>
        <dbReference type="EMBL" id="WPB02788.1"/>
    </source>
</evidence>
<name>A0ABZ0NTF3_CERBT</name>
<reference evidence="3 4" key="1">
    <citation type="submission" date="2023-09" db="EMBL/GenBank/DDBJ databases">
        <title>Complete-Gapless Cercospora beticola genome.</title>
        <authorList>
            <person name="Wyatt N.A."/>
            <person name="Spanner R.E."/>
            <person name="Bolton M.D."/>
        </authorList>
    </citation>
    <scope>NUCLEOTIDE SEQUENCE [LARGE SCALE GENOMIC DNA]</scope>
    <source>
        <strain evidence="3">Cb09-40</strain>
    </source>
</reference>
<dbReference type="EMBL" id="CP134188">
    <property type="protein sequence ID" value="WPB02788.1"/>
    <property type="molecule type" value="Genomic_DNA"/>
</dbReference>
<organism evidence="3 4">
    <name type="scientific">Cercospora beticola</name>
    <name type="common">Sugarbeet leaf spot fungus</name>
    <dbReference type="NCBI Taxonomy" id="122368"/>
    <lineage>
        <taxon>Eukaryota</taxon>
        <taxon>Fungi</taxon>
        <taxon>Dikarya</taxon>
        <taxon>Ascomycota</taxon>
        <taxon>Pezizomycotina</taxon>
        <taxon>Dothideomycetes</taxon>
        <taxon>Dothideomycetidae</taxon>
        <taxon>Mycosphaerellales</taxon>
        <taxon>Mycosphaerellaceae</taxon>
        <taxon>Cercospora</taxon>
    </lineage>
</organism>
<dbReference type="RefSeq" id="XP_065459015.1">
    <property type="nucleotide sequence ID" value="XM_065602943.1"/>
</dbReference>
<accession>A0ABZ0NTF3</accession>
<evidence type="ECO:0000256" key="2">
    <source>
        <dbReference type="SAM" id="SignalP"/>
    </source>
</evidence>
<keyword evidence="2" id="KW-0732">Signal</keyword>
<evidence type="ECO:0000313" key="4">
    <source>
        <dbReference type="Proteomes" id="UP001302367"/>
    </source>
</evidence>
<keyword evidence="4" id="KW-1185">Reference proteome</keyword>
<feature type="chain" id="PRO_5045151982" evidence="2">
    <location>
        <begin position="16"/>
        <end position="382"/>
    </location>
</feature>
<protein>
    <submittedName>
        <fullName evidence="3">Uncharacterized protein</fullName>
    </submittedName>
</protein>
<feature type="region of interest" description="Disordered" evidence="1">
    <location>
        <begin position="249"/>
        <end position="268"/>
    </location>
</feature>
<sequence>MKYTIFAAIIGLASATSYAAPDAKTCDCYFKYRECQGGPDANQSFCASQFAGCANYNPFTGEEQAPYFANLQANCKAATTSAPDGYPTAPPTYGASSSAPAPTYPAGKPDAKTCECYAKLGQCQTGPNANQSFCSSQFASCAGYNPYIVDTAATTAYFDNLDKNCPAGSPTTPSSAPKPSGTPAGPTGKPDAKVCACYDQANKCRVGPQANQSFCSSQFASCAGYNPYIVDTAATTAYFDNLDKNCPAGGPTTPSSAPKPSGTPAGPTGKPDAKVCACYDQANKCRVGPQANQSFCSSQFASCAGYNPYIVDTAATTAYFDNLDKNCPTGGAPSGTSPAGTKPVAYPTASNNHTITTYTGAASHTRVGAGALAAGMAAMLVL</sequence>
<evidence type="ECO:0000256" key="1">
    <source>
        <dbReference type="SAM" id="MobiDB-lite"/>
    </source>
</evidence>
<gene>
    <name evidence="3" type="ORF">RHO25_007424</name>
</gene>
<proteinExistence type="predicted"/>
<feature type="signal peptide" evidence="2">
    <location>
        <begin position="1"/>
        <end position="15"/>
    </location>
</feature>
<dbReference type="Proteomes" id="UP001302367">
    <property type="component" value="Chromosome 5"/>
</dbReference>
<feature type="region of interest" description="Disordered" evidence="1">
    <location>
        <begin position="168"/>
        <end position="187"/>
    </location>
</feature>
<dbReference type="GeneID" id="35430679"/>